<comment type="caution">
    <text evidence="3">The sequence shown here is derived from an EMBL/GenBank/DDBJ whole genome shotgun (WGS) entry which is preliminary data.</text>
</comment>
<evidence type="ECO:0000313" key="3">
    <source>
        <dbReference type="EMBL" id="KAG7444522.1"/>
    </source>
</evidence>
<feature type="domain" description="Fungal-type protein kinase" evidence="2">
    <location>
        <begin position="167"/>
        <end position="513"/>
    </location>
</feature>
<dbReference type="InterPro" id="IPR008266">
    <property type="entry name" value="Tyr_kinase_AS"/>
</dbReference>
<dbReference type="GeneID" id="66101634"/>
<dbReference type="RefSeq" id="XP_043038022.1">
    <property type="nucleotide sequence ID" value="XM_043179340.1"/>
</dbReference>
<feature type="region of interest" description="Disordered" evidence="1">
    <location>
        <begin position="645"/>
        <end position="738"/>
    </location>
</feature>
<dbReference type="AlphaFoldDB" id="A0A9P7VQ29"/>
<dbReference type="PANTHER" id="PTHR38248:SF2">
    <property type="entry name" value="FUNK1 11"/>
    <property type="match status" value="1"/>
</dbReference>
<evidence type="ECO:0000256" key="1">
    <source>
        <dbReference type="SAM" id="MobiDB-lite"/>
    </source>
</evidence>
<dbReference type="EMBL" id="MU250540">
    <property type="protein sequence ID" value="KAG7444522.1"/>
    <property type="molecule type" value="Genomic_DNA"/>
</dbReference>
<accession>A0A9P7VQ29</accession>
<dbReference type="PANTHER" id="PTHR38248">
    <property type="entry name" value="FUNK1 6"/>
    <property type="match status" value="1"/>
</dbReference>
<sequence length="738" mass="84422">MDSEGHGRADVLNQLETVPDISLEYFKRYSLPDHIDKIVDILETDGILKAFNNKSGLQWADFPVDPRYSPNAEQETFKCMTTIAAAIPRVAQQVVPGERKPTTVMECRAYPPTVSEGRHKSLVPDGYYRLVQSRSPTYVPDARSMMVVDAPMSAEIDADSMTWNWPVLEEYTCNDHISDENDNITKLVENTIEVIRSDPTRRFMCGMTIENTMTRFWFFSRAIVLVSEAFDFIKDCAFLMHYILSLSFGTEEELGYDLSVTRVAHPVDEDPSLHIIQYDYRIGRDIYRTVQDLNSFRATSLVSRATQVWNVRHLNDPQCPKRALKDVWIPSDARTELEIQQDIFGSIKKNQSGIDKDYQRYFMEILKCTVVWTSNDVADDMLVFVRDLVGIKDGLDFAGPKGGSVRNADPESADNSSLHKGKKHVRVVFSDVGVSLHDVQRHDVIFRALSDALKGLYYFSIGRYVHRDMSSGNILLVNGIARISDREYAKYFLPSGPKNEKTETPIYMAVEVQADRYLFYFRKELCVKYSRLYRYHMRRLNSRNVVRNTKYSTASFRIVLRVAFIELISYSNLISMMSWHAFPEYAPAAHAFHRIWAQLLRLHAEVENQKDFPQHAHFDIVYHRQPDSLVQRDLFEAFETAAKEAYTGGTESPPLRDTSDEPELPHEQPVYREEKGNDGDSAAEQTHVDLEGSERSEPPPASKKQRTGTGKEKVTSQACNTEDGPVQSIHSAGKRKHL</sequence>
<dbReference type="SUPFAM" id="SSF56112">
    <property type="entry name" value="Protein kinase-like (PK-like)"/>
    <property type="match status" value="1"/>
</dbReference>
<gene>
    <name evidence="3" type="ORF">BT62DRAFT_1077837</name>
</gene>
<dbReference type="PROSITE" id="PS00109">
    <property type="entry name" value="PROTEIN_KINASE_TYR"/>
    <property type="match status" value="1"/>
</dbReference>
<feature type="compositionally biased region" description="Basic and acidic residues" evidence="1">
    <location>
        <begin position="657"/>
        <end position="678"/>
    </location>
</feature>
<protein>
    <recommendedName>
        <fullName evidence="2">Fungal-type protein kinase domain-containing protein</fullName>
    </recommendedName>
</protein>
<name>A0A9P7VQ29_9AGAR</name>
<evidence type="ECO:0000313" key="4">
    <source>
        <dbReference type="Proteomes" id="UP000812287"/>
    </source>
</evidence>
<organism evidence="3 4">
    <name type="scientific">Guyanagaster necrorhizus</name>
    <dbReference type="NCBI Taxonomy" id="856835"/>
    <lineage>
        <taxon>Eukaryota</taxon>
        <taxon>Fungi</taxon>
        <taxon>Dikarya</taxon>
        <taxon>Basidiomycota</taxon>
        <taxon>Agaricomycotina</taxon>
        <taxon>Agaricomycetes</taxon>
        <taxon>Agaricomycetidae</taxon>
        <taxon>Agaricales</taxon>
        <taxon>Marasmiineae</taxon>
        <taxon>Physalacriaceae</taxon>
        <taxon>Guyanagaster</taxon>
    </lineage>
</organism>
<dbReference type="OrthoDB" id="312874at2759"/>
<reference evidence="3" key="1">
    <citation type="submission" date="2020-11" db="EMBL/GenBank/DDBJ databases">
        <title>Adaptations for nitrogen fixation in a non-lichenized fungal sporocarp promotes dispersal by wood-feeding termites.</title>
        <authorList>
            <consortium name="DOE Joint Genome Institute"/>
            <person name="Koch R.A."/>
            <person name="Yoon G."/>
            <person name="Arayal U."/>
            <person name="Lail K."/>
            <person name="Amirebrahimi M."/>
            <person name="Labutti K."/>
            <person name="Lipzen A."/>
            <person name="Riley R."/>
            <person name="Barry K."/>
            <person name="Henrissat B."/>
            <person name="Grigoriev I.V."/>
            <person name="Herr J.R."/>
            <person name="Aime M.C."/>
        </authorList>
    </citation>
    <scope>NUCLEOTIDE SEQUENCE</scope>
    <source>
        <strain evidence="3">MCA 3950</strain>
    </source>
</reference>
<keyword evidence="4" id="KW-1185">Reference proteome</keyword>
<dbReference type="Pfam" id="PF17667">
    <property type="entry name" value="Pkinase_fungal"/>
    <property type="match status" value="1"/>
</dbReference>
<feature type="compositionally biased region" description="Basic and acidic residues" evidence="1">
    <location>
        <begin position="686"/>
        <end position="697"/>
    </location>
</feature>
<dbReference type="InterPro" id="IPR011009">
    <property type="entry name" value="Kinase-like_dom_sf"/>
</dbReference>
<dbReference type="InterPro" id="IPR040976">
    <property type="entry name" value="Pkinase_fungal"/>
</dbReference>
<dbReference type="Proteomes" id="UP000812287">
    <property type="component" value="Unassembled WGS sequence"/>
</dbReference>
<evidence type="ECO:0000259" key="2">
    <source>
        <dbReference type="Pfam" id="PF17667"/>
    </source>
</evidence>
<dbReference type="Gene3D" id="1.10.510.10">
    <property type="entry name" value="Transferase(Phosphotransferase) domain 1"/>
    <property type="match status" value="1"/>
</dbReference>
<proteinExistence type="predicted"/>
<dbReference type="GO" id="GO:0004672">
    <property type="term" value="F:protein kinase activity"/>
    <property type="evidence" value="ECO:0007669"/>
    <property type="project" value="InterPro"/>
</dbReference>